<comment type="caution">
    <text evidence="3">The sequence shown here is derived from an EMBL/GenBank/DDBJ whole genome shotgun (WGS) entry which is preliminary data.</text>
</comment>
<gene>
    <name evidence="3" type="ORF">ABZ921_27980</name>
</gene>
<keyword evidence="3" id="KW-0378">Hydrolase</keyword>
<evidence type="ECO:0000313" key="4">
    <source>
        <dbReference type="Proteomes" id="UP001551176"/>
    </source>
</evidence>
<feature type="transmembrane region" description="Helical" evidence="1">
    <location>
        <begin position="47"/>
        <end position="72"/>
    </location>
</feature>
<evidence type="ECO:0000259" key="2">
    <source>
        <dbReference type="Pfam" id="PF02517"/>
    </source>
</evidence>
<keyword evidence="1" id="KW-0472">Membrane</keyword>
<keyword evidence="4" id="KW-1185">Reference proteome</keyword>
<keyword evidence="1" id="KW-1133">Transmembrane helix</keyword>
<keyword evidence="1" id="KW-0812">Transmembrane</keyword>
<feature type="transmembrane region" description="Helical" evidence="1">
    <location>
        <begin position="172"/>
        <end position="188"/>
    </location>
</feature>
<dbReference type="InterPro" id="IPR003675">
    <property type="entry name" value="Rce1/LyrA-like_dom"/>
</dbReference>
<feature type="domain" description="CAAX prenyl protease 2/Lysostaphin resistance protein A-like" evidence="2">
    <location>
        <begin position="176"/>
        <end position="268"/>
    </location>
</feature>
<dbReference type="Proteomes" id="UP001551176">
    <property type="component" value="Unassembled WGS sequence"/>
</dbReference>
<dbReference type="EC" id="3.4.-.-" evidence="3"/>
<feature type="transmembrane region" description="Helical" evidence="1">
    <location>
        <begin position="263"/>
        <end position="282"/>
    </location>
</feature>
<feature type="transmembrane region" description="Helical" evidence="1">
    <location>
        <begin position="200"/>
        <end position="221"/>
    </location>
</feature>
<dbReference type="RefSeq" id="WP_359353879.1">
    <property type="nucleotide sequence ID" value="NZ_JBEYXV010000015.1"/>
</dbReference>
<accession>A0ABV3BTZ4</accession>
<name>A0ABV3BTZ4_9ACTN</name>
<feature type="transmembrane region" description="Helical" evidence="1">
    <location>
        <begin position="130"/>
        <end position="152"/>
    </location>
</feature>
<proteinExistence type="predicted"/>
<sequence length="341" mass="35345">MTATPSPAYPAYPAPPPHPASAVPPLPYHRLALVTGRHRWWRPLAGTALLLAGAVAVSLVVLLAGEIAGAILDRPVDKDGFHVWGGIGETGVALLSLALITPVVFTAAHWAQRRPAGTLSSVTGRLRWGWLGRCLVVALPLVVASLGIMLLLPESAGGGAESTAGGTEWAGWPDFLLGLALVCVLVPFQASAEEYAFRGWLIQAVGAWCRSPWVAIVPQALLFASAHGWGTPWGFADLVVFGLVAGVLTVRTGGLEAAIGLHVVNNLLAMGVSAAIAGALASEETAADMDRMSVGVDVLMLLGYAAIVLRLAARRRITAVCDPASLPAPAPAPAPPVWVPR</sequence>
<dbReference type="Pfam" id="PF02517">
    <property type="entry name" value="Rce1-like"/>
    <property type="match status" value="1"/>
</dbReference>
<evidence type="ECO:0000313" key="3">
    <source>
        <dbReference type="EMBL" id="MEU6824488.1"/>
    </source>
</evidence>
<feature type="transmembrane region" description="Helical" evidence="1">
    <location>
        <begin position="233"/>
        <end position="251"/>
    </location>
</feature>
<dbReference type="GO" id="GO:0016787">
    <property type="term" value="F:hydrolase activity"/>
    <property type="evidence" value="ECO:0007669"/>
    <property type="project" value="UniProtKB-KW"/>
</dbReference>
<organism evidence="3 4">
    <name type="scientific">Streptomyces atriruber</name>
    <dbReference type="NCBI Taxonomy" id="545121"/>
    <lineage>
        <taxon>Bacteria</taxon>
        <taxon>Bacillati</taxon>
        <taxon>Actinomycetota</taxon>
        <taxon>Actinomycetes</taxon>
        <taxon>Kitasatosporales</taxon>
        <taxon>Streptomycetaceae</taxon>
        <taxon>Streptomyces</taxon>
    </lineage>
</organism>
<dbReference type="EMBL" id="JBEYXV010000015">
    <property type="protein sequence ID" value="MEU6824488.1"/>
    <property type="molecule type" value="Genomic_DNA"/>
</dbReference>
<feature type="transmembrane region" description="Helical" evidence="1">
    <location>
        <begin position="294"/>
        <end position="313"/>
    </location>
</feature>
<protein>
    <submittedName>
        <fullName evidence="3">CPBP family intramembrane glutamic endopeptidase</fullName>
        <ecNumber evidence="3">3.4.-.-</ecNumber>
    </submittedName>
</protein>
<reference evidence="3 4" key="1">
    <citation type="submission" date="2024-06" db="EMBL/GenBank/DDBJ databases">
        <title>The Natural Products Discovery Center: Release of the First 8490 Sequenced Strains for Exploring Actinobacteria Biosynthetic Diversity.</title>
        <authorList>
            <person name="Kalkreuter E."/>
            <person name="Kautsar S.A."/>
            <person name="Yang D."/>
            <person name="Bader C.D."/>
            <person name="Teijaro C.N."/>
            <person name="Fluegel L."/>
            <person name="Davis C.M."/>
            <person name="Simpson J.R."/>
            <person name="Lauterbach L."/>
            <person name="Steele A.D."/>
            <person name="Gui C."/>
            <person name="Meng S."/>
            <person name="Li G."/>
            <person name="Viehrig K."/>
            <person name="Ye F."/>
            <person name="Su P."/>
            <person name="Kiefer A.F."/>
            <person name="Nichols A."/>
            <person name="Cepeda A.J."/>
            <person name="Yan W."/>
            <person name="Fan B."/>
            <person name="Jiang Y."/>
            <person name="Adhikari A."/>
            <person name="Zheng C.-J."/>
            <person name="Schuster L."/>
            <person name="Cowan T.M."/>
            <person name="Smanski M.J."/>
            <person name="Chevrette M.G."/>
            <person name="De Carvalho L.P.S."/>
            <person name="Shen B."/>
        </authorList>
    </citation>
    <scope>NUCLEOTIDE SEQUENCE [LARGE SCALE GENOMIC DNA]</scope>
    <source>
        <strain evidence="3 4">NPDC046838</strain>
    </source>
</reference>
<feature type="transmembrane region" description="Helical" evidence="1">
    <location>
        <begin position="92"/>
        <end position="110"/>
    </location>
</feature>
<evidence type="ECO:0000256" key="1">
    <source>
        <dbReference type="SAM" id="Phobius"/>
    </source>
</evidence>